<accession>A0A285CZY1</accession>
<dbReference type="InterPro" id="IPR016599">
    <property type="entry name" value="UCP012569"/>
</dbReference>
<evidence type="ECO:0000313" key="5">
    <source>
        <dbReference type="Proteomes" id="UP000219546"/>
    </source>
</evidence>
<name>A0A285CZY1_9BACI</name>
<dbReference type="PIRSF" id="PIRSF012569">
    <property type="entry name" value="UCP012569"/>
    <property type="match status" value="1"/>
</dbReference>
<keyword evidence="5" id="KW-1185">Reference proteome</keyword>
<evidence type="ECO:0000313" key="4">
    <source>
        <dbReference type="EMBL" id="SNX72628.1"/>
    </source>
</evidence>
<dbReference type="EMBL" id="OAOP01000006">
    <property type="protein sequence ID" value="SNX72628.1"/>
    <property type="molecule type" value="Genomic_DNA"/>
</dbReference>
<sequence>MKEERKRILKMVEKGTITVEEAIMLIEKLEEEYNGKNKSHSHASHHHTTAKIFTDLEKKDSFYDEDEFTKDAKKQYTSSQSFQQTKNKFFDFVDQAVKKIKDIDFDLQWIKGIEISHIFQHTDAQISEVEIDIPYGSLEIIPWDEKDIRLECQAKVYKVDDQDEARNVFLKSSVFSVKDGKLRFVSQPKILKVDTVAYIPKQQYESIWVKLMNGSIKTESILANKTILKSVNGRIVVDGIRGKHLDAESTNGSVSLNSCFLEALEAESINGKLTAIGEFNKVDMQCLNGSVTCDVKNSDVNTVRLKAGTGSIHLTLPDDIAAQGELKSSLGSVSVNLDADIQAEKSEVLQKQVTFLTAKSGEPKAYIFAETKTGSVTVDGKKKEGITLEK</sequence>
<feature type="coiled-coil region" evidence="1">
    <location>
        <begin position="12"/>
        <end position="39"/>
    </location>
</feature>
<reference evidence="4 5" key="1">
    <citation type="submission" date="2017-08" db="EMBL/GenBank/DDBJ databases">
        <authorList>
            <person name="de Groot N.N."/>
        </authorList>
    </citation>
    <scope>NUCLEOTIDE SEQUENCE [LARGE SCALE GENOMIC DNA]</scope>
    <source>
        <strain evidence="4 5">JC228</strain>
    </source>
</reference>
<dbReference type="InterPro" id="IPR053959">
    <property type="entry name" value="YvlB/LiaX_N"/>
</dbReference>
<dbReference type="Pfam" id="PF13349">
    <property type="entry name" value="DUF4097"/>
    <property type="match status" value="1"/>
</dbReference>
<dbReference type="Pfam" id="PF22746">
    <property type="entry name" value="SHOCT-like_DUF2089-C"/>
    <property type="match status" value="1"/>
</dbReference>
<feature type="domain" description="DUF4097" evidence="2">
    <location>
        <begin position="129"/>
        <end position="377"/>
    </location>
</feature>
<proteinExistence type="predicted"/>
<dbReference type="AlphaFoldDB" id="A0A285CZY1"/>
<evidence type="ECO:0000259" key="2">
    <source>
        <dbReference type="Pfam" id="PF13349"/>
    </source>
</evidence>
<dbReference type="Proteomes" id="UP000219546">
    <property type="component" value="Unassembled WGS sequence"/>
</dbReference>
<protein>
    <submittedName>
        <fullName evidence="4">DUF4097 and DUF4098 domain-containing protein YvlB</fullName>
    </submittedName>
</protein>
<evidence type="ECO:0000259" key="3">
    <source>
        <dbReference type="Pfam" id="PF22746"/>
    </source>
</evidence>
<evidence type="ECO:0000256" key="1">
    <source>
        <dbReference type="SAM" id="Coils"/>
    </source>
</evidence>
<organism evidence="4 5">
    <name type="scientific">Bacillus oleivorans</name>
    <dbReference type="NCBI Taxonomy" id="1448271"/>
    <lineage>
        <taxon>Bacteria</taxon>
        <taxon>Bacillati</taxon>
        <taxon>Bacillota</taxon>
        <taxon>Bacilli</taxon>
        <taxon>Bacillales</taxon>
        <taxon>Bacillaceae</taxon>
        <taxon>Bacillus</taxon>
    </lineage>
</organism>
<dbReference type="InterPro" id="IPR025164">
    <property type="entry name" value="Toastrack_DUF4097"/>
</dbReference>
<gene>
    <name evidence="4" type="ORF">SAMN05877753_106148</name>
</gene>
<dbReference type="RefSeq" id="WP_179714291.1">
    <property type="nucleotide sequence ID" value="NZ_JBEPMQ010000005.1"/>
</dbReference>
<keyword evidence="1" id="KW-0175">Coiled coil</keyword>
<feature type="domain" description="YvlB/LiaX N-terminal" evidence="3">
    <location>
        <begin position="3"/>
        <end position="32"/>
    </location>
</feature>